<organism evidence="1 2">
    <name type="scientific">Sphingomonas tagetis</name>
    <dbReference type="NCBI Taxonomy" id="2949092"/>
    <lineage>
        <taxon>Bacteria</taxon>
        <taxon>Pseudomonadati</taxon>
        <taxon>Pseudomonadota</taxon>
        <taxon>Alphaproteobacteria</taxon>
        <taxon>Sphingomonadales</taxon>
        <taxon>Sphingomonadaceae</taxon>
        <taxon>Sphingomonas</taxon>
    </lineage>
</organism>
<evidence type="ECO:0000313" key="2">
    <source>
        <dbReference type="Proteomes" id="UP001139451"/>
    </source>
</evidence>
<keyword evidence="2" id="KW-1185">Reference proteome</keyword>
<comment type="caution">
    <text evidence="1">The sequence shown here is derived from an EMBL/GenBank/DDBJ whole genome shotgun (WGS) entry which is preliminary data.</text>
</comment>
<reference evidence="1" key="1">
    <citation type="submission" date="2022-05" db="EMBL/GenBank/DDBJ databases">
        <title>Sphingomonas sp. strain MG17 Genome sequencing and assembly.</title>
        <authorList>
            <person name="Kim I."/>
        </authorList>
    </citation>
    <scope>NUCLEOTIDE SEQUENCE</scope>
    <source>
        <strain evidence="1">MG17</strain>
    </source>
</reference>
<gene>
    <name evidence="1" type="ORF">M9978_02290</name>
</gene>
<proteinExistence type="predicted"/>
<dbReference type="RefSeq" id="WP_254291223.1">
    <property type="nucleotide sequence ID" value="NZ_JAMLDX010000001.1"/>
</dbReference>
<sequence length="232" mass="24477">MALTPVLRITNTSGTTLIDRTYSNTSLREKRAVTTDTLGDECSYVDVVLDDCDDPEVAFRCETHGAAMLFMLASGTTRTVRMISNGPIGTTITVYHFDTPLPNASPSGAVLRVLAGDLIFDADNEYMDVVDFQEEIGASSAFSASYESGRLYAVAPGRAGYDTYAEPLGGTGSGGAPDVAVVQGAVGWKTPVGGIEQSNVIIFFTIFPGHSAPVVTPFSSSVEITVLDVTDL</sequence>
<accession>A0A9X2HMW2</accession>
<evidence type="ECO:0000313" key="1">
    <source>
        <dbReference type="EMBL" id="MCP3729245.1"/>
    </source>
</evidence>
<dbReference type="Proteomes" id="UP001139451">
    <property type="component" value="Unassembled WGS sequence"/>
</dbReference>
<dbReference type="EMBL" id="JAMLDX010000001">
    <property type="protein sequence ID" value="MCP3729245.1"/>
    <property type="molecule type" value="Genomic_DNA"/>
</dbReference>
<dbReference type="AlphaFoldDB" id="A0A9X2HMW2"/>
<name>A0A9X2HMW2_9SPHN</name>
<protein>
    <submittedName>
        <fullName evidence="1">Uncharacterized protein</fullName>
    </submittedName>
</protein>